<evidence type="ECO:0000313" key="12">
    <source>
        <dbReference type="EMBL" id="CAG9802033.1"/>
    </source>
</evidence>
<keyword evidence="7" id="KW-0406">Ion transport</keyword>
<evidence type="ECO:0000256" key="4">
    <source>
        <dbReference type="ARBA" id="ARBA00022692"/>
    </source>
</evidence>
<keyword evidence="3" id="KW-1003">Cell membrane</keyword>
<proteinExistence type="predicted"/>
<dbReference type="Pfam" id="PF13855">
    <property type="entry name" value="LRR_8"/>
    <property type="match status" value="1"/>
</dbReference>
<feature type="signal peptide" evidence="11">
    <location>
        <begin position="1"/>
        <end position="20"/>
    </location>
</feature>
<keyword evidence="8" id="KW-0472">Membrane</keyword>
<dbReference type="SUPFAM" id="SSF52058">
    <property type="entry name" value="L domain-like"/>
    <property type="match status" value="1"/>
</dbReference>
<name>A0A9N9RP05_9DIPT</name>
<dbReference type="InterPro" id="IPR001611">
    <property type="entry name" value="Leu-rich_rpt"/>
</dbReference>
<dbReference type="GO" id="GO:0005886">
    <property type="term" value="C:plasma membrane"/>
    <property type="evidence" value="ECO:0007669"/>
    <property type="project" value="UniProtKB-SubCell"/>
</dbReference>
<dbReference type="Proteomes" id="UP001153620">
    <property type="component" value="Chromosome 2"/>
</dbReference>
<evidence type="ECO:0000256" key="1">
    <source>
        <dbReference type="ARBA" id="ARBA00004162"/>
    </source>
</evidence>
<reference evidence="12" key="1">
    <citation type="submission" date="2022-01" db="EMBL/GenBank/DDBJ databases">
        <authorList>
            <person name="King R."/>
        </authorList>
    </citation>
    <scope>NUCLEOTIDE SEQUENCE</scope>
</reference>
<keyword evidence="10" id="KW-0407">Ion channel</keyword>
<dbReference type="EMBL" id="OU895878">
    <property type="protein sequence ID" value="CAG9802033.1"/>
    <property type="molecule type" value="Genomic_DNA"/>
</dbReference>
<evidence type="ECO:0000256" key="2">
    <source>
        <dbReference type="ARBA" id="ARBA00022448"/>
    </source>
</evidence>
<dbReference type="GO" id="GO:0034220">
    <property type="term" value="P:monoatomic ion transmembrane transport"/>
    <property type="evidence" value="ECO:0007669"/>
    <property type="project" value="UniProtKB-KW"/>
</dbReference>
<evidence type="ECO:0000256" key="7">
    <source>
        <dbReference type="ARBA" id="ARBA00023065"/>
    </source>
</evidence>
<dbReference type="AlphaFoldDB" id="A0A9N9RP05"/>
<comment type="subcellular location">
    <subcellularLocation>
        <location evidence="1">Cell membrane</location>
        <topology evidence="1">Single-pass membrane protein</topology>
    </subcellularLocation>
</comment>
<keyword evidence="13" id="KW-1185">Reference proteome</keyword>
<organism evidence="12 13">
    <name type="scientific">Chironomus riparius</name>
    <dbReference type="NCBI Taxonomy" id="315576"/>
    <lineage>
        <taxon>Eukaryota</taxon>
        <taxon>Metazoa</taxon>
        <taxon>Ecdysozoa</taxon>
        <taxon>Arthropoda</taxon>
        <taxon>Hexapoda</taxon>
        <taxon>Insecta</taxon>
        <taxon>Pterygota</taxon>
        <taxon>Neoptera</taxon>
        <taxon>Endopterygota</taxon>
        <taxon>Diptera</taxon>
        <taxon>Nematocera</taxon>
        <taxon>Chironomoidea</taxon>
        <taxon>Chironomidae</taxon>
        <taxon>Chironominae</taxon>
        <taxon>Chironomus</taxon>
    </lineage>
</organism>
<keyword evidence="9" id="KW-1015">Disulfide bond</keyword>
<keyword evidence="6" id="KW-1133">Transmembrane helix</keyword>
<dbReference type="PANTHER" id="PTHR46473">
    <property type="entry name" value="GH08155P"/>
    <property type="match status" value="1"/>
</dbReference>
<gene>
    <name evidence="12" type="ORF">CHIRRI_LOCUS4949</name>
</gene>
<keyword evidence="2" id="KW-0813">Transport</keyword>
<evidence type="ECO:0000256" key="5">
    <source>
        <dbReference type="ARBA" id="ARBA00022729"/>
    </source>
</evidence>
<dbReference type="Gene3D" id="3.80.10.10">
    <property type="entry name" value="Ribonuclease Inhibitor"/>
    <property type="match status" value="1"/>
</dbReference>
<feature type="chain" id="PRO_5040148739" evidence="11">
    <location>
        <begin position="21"/>
        <end position="224"/>
    </location>
</feature>
<evidence type="ECO:0000256" key="11">
    <source>
        <dbReference type="SAM" id="SignalP"/>
    </source>
</evidence>
<evidence type="ECO:0000256" key="8">
    <source>
        <dbReference type="ARBA" id="ARBA00023136"/>
    </source>
</evidence>
<protein>
    <submittedName>
        <fullName evidence="12">Uncharacterized protein</fullName>
    </submittedName>
</protein>
<dbReference type="InterPro" id="IPR032675">
    <property type="entry name" value="LRR_dom_sf"/>
</dbReference>
<dbReference type="OrthoDB" id="7790068at2759"/>
<evidence type="ECO:0000256" key="6">
    <source>
        <dbReference type="ARBA" id="ARBA00022989"/>
    </source>
</evidence>
<evidence type="ECO:0000256" key="10">
    <source>
        <dbReference type="ARBA" id="ARBA00023303"/>
    </source>
</evidence>
<keyword evidence="4" id="KW-0812">Transmembrane</keyword>
<evidence type="ECO:0000256" key="9">
    <source>
        <dbReference type="ARBA" id="ARBA00023157"/>
    </source>
</evidence>
<evidence type="ECO:0000313" key="13">
    <source>
        <dbReference type="Proteomes" id="UP001153620"/>
    </source>
</evidence>
<accession>A0A9N9RP05</accession>
<dbReference type="InterPro" id="IPR051432">
    <property type="entry name" value="KCNMA1_auxiliary"/>
</dbReference>
<evidence type="ECO:0000256" key="3">
    <source>
        <dbReference type="ARBA" id="ARBA00022475"/>
    </source>
</evidence>
<dbReference type="PANTHER" id="PTHR46473:SF10">
    <property type="entry name" value="LD45603P-RELATED"/>
    <property type="match status" value="1"/>
</dbReference>
<reference evidence="12" key="2">
    <citation type="submission" date="2022-10" db="EMBL/GenBank/DDBJ databases">
        <authorList>
            <consortium name="ENA_rothamsted_submissions"/>
            <consortium name="culmorum"/>
            <person name="King R."/>
        </authorList>
    </citation>
    <scope>NUCLEOTIDE SEQUENCE</scope>
</reference>
<sequence>MKTLFVVIFAIILILKDSNAVNVDCSIQDNVWTPFGHFKECLAYRVVSKEPGQKLEAIESYTDLAELKSFYIYQSPYCFYLPSGIEKIFPNLKTLIIAYSGLMSITQDDLAPFPDLLGLYIDVTKITSIHGDLFINNKNLEELSLQQNQITYVEPDSFKFLTKLISFDFNGNSCHSKKANGRDNVESLMIDIETNCNVKEFVKPEIESSSQVQNILDLYVDEDD</sequence>
<dbReference type="PROSITE" id="PS51450">
    <property type="entry name" value="LRR"/>
    <property type="match status" value="1"/>
</dbReference>
<keyword evidence="5 11" id="KW-0732">Signal</keyword>